<evidence type="ECO:0000259" key="6">
    <source>
        <dbReference type="Pfam" id="PF03755"/>
    </source>
</evidence>
<dbReference type="Proteomes" id="UP000199306">
    <property type="component" value="Unassembled WGS sequence"/>
</dbReference>
<dbReference type="InterPro" id="IPR013527">
    <property type="entry name" value="YicC-like_N"/>
</dbReference>
<evidence type="ECO:0000256" key="5">
    <source>
        <dbReference type="ARBA" id="ARBA00035648"/>
    </source>
</evidence>
<sequence length="293" mass="33477">MLKSMTGFGKATLEVKGLSVTVEIKSLNSKFTDIYCRLPRNLSSKEIEIRNLLTQTLERGKIELNLNTQRTGDVSANSLINRSLVKAYFQDLQQTSIDLFGGTDNTELLKLALAMPNAYNIEATPDDEAEAEWQTVLQTIQNALKECNAFRLREGEIVSAKFKEYIGNIETTLKAIEEQDKARIPAVRERLKKSVSDLLTDENFDKNRFEQELIYYIEKYDISEEKVRLRTHLNYFIEVLKEGNGKKLNFLSQEIGREINTIGSKANDASIQRLVVNMKEELEKIKEQTANVL</sequence>
<evidence type="ECO:0000256" key="4">
    <source>
        <dbReference type="ARBA" id="ARBA00022801"/>
    </source>
</evidence>
<keyword evidence="4" id="KW-0378">Hydrolase</keyword>
<keyword evidence="2" id="KW-0540">Nuclease</keyword>
<organism evidence="8 9">
    <name type="scientific">Pseudarcicella hirudinis</name>
    <dbReference type="NCBI Taxonomy" id="1079859"/>
    <lineage>
        <taxon>Bacteria</taxon>
        <taxon>Pseudomonadati</taxon>
        <taxon>Bacteroidota</taxon>
        <taxon>Cytophagia</taxon>
        <taxon>Cytophagales</taxon>
        <taxon>Flectobacillaceae</taxon>
        <taxon>Pseudarcicella</taxon>
    </lineage>
</organism>
<comment type="similarity">
    <text evidence="5">Belongs to the YicC/YloC family.</text>
</comment>
<dbReference type="InterPro" id="IPR005229">
    <property type="entry name" value="YicC/YloC-like"/>
</dbReference>
<reference evidence="8 9" key="1">
    <citation type="submission" date="2016-10" db="EMBL/GenBank/DDBJ databases">
        <authorList>
            <person name="de Groot N.N."/>
        </authorList>
    </citation>
    <scope>NUCLEOTIDE SEQUENCE [LARGE SCALE GENOMIC DNA]</scope>
    <source>
        <strain evidence="9">E92,LMG 26720,CCM 7988</strain>
    </source>
</reference>
<dbReference type="Pfam" id="PF03755">
    <property type="entry name" value="YicC-like_N"/>
    <property type="match status" value="1"/>
</dbReference>
<evidence type="ECO:0000256" key="3">
    <source>
        <dbReference type="ARBA" id="ARBA00022759"/>
    </source>
</evidence>
<gene>
    <name evidence="8" type="ORF">SAMN04515674_102389</name>
</gene>
<evidence type="ECO:0000259" key="7">
    <source>
        <dbReference type="Pfam" id="PF08340"/>
    </source>
</evidence>
<dbReference type="PANTHER" id="PTHR30636">
    <property type="entry name" value="UPF0701 PROTEIN YICC"/>
    <property type="match status" value="1"/>
</dbReference>
<evidence type="ECO:0000313" key="8">
    <source>
        <dbReference type="EMBL" id="SFP31424.1"/>
    </source>
</evidence>
<dbReference type="InterPro" id="IPR013551">
    <property type="entry name" value="YicC-like_C"/>
</dbReference>
<feature type="domain" description="Endoribonuclease YicC-like C-terminal" evidence="7">
    <location>
        <begin position="176"/>
        <end position="292"/>
    </location>
</feature>
<dbReference type="EMBL" id="FOXH01000002">
    <property type="protein sequence ID" value="SFP31424.1"/>
    <property type="molecule type" value="Genomic_DNA"/>
</dbReference>
<dbReference type="PANTHER" id="PTHR30636:SF3">
    <property type="entry name" value="UPF0701 PROTEIN YICC"/>
    <property type="match status" value="1"/>
</dbReference>
<dbReference type="AlphaFoldDB" id="A0A1I5PBC2"/>
<keyword evidence="9" id="KW-1185">Reference proteome</keyword>
<dbReference type="RefSeq" id="WP_092013132.1">
    <property type="nucleotide sequence ID" value="NZ_FOXH01000002.1"/>
</dbReference>
<evidence type="ECO:0000256" key="2">
    <source>
        <dbReference type="ARBA" id="ARBA00022722"/>
    </source>
</evidence>
<dbReference type="OrthoDB" id="9771229at2"/>
<name>A0A1I5PBC2_9BACT</name>
<evidence type="ECO:0000256" key="1">
    <source>
        <dbReference type="ARBA" id="ARBA00001968"/>
    </source>
</evidence>
<feature type="domain" description="Endoribonuclease YicC-like N-terminal" evidence="6">
    <location>
        <begin position="2"/>
        <end position="157"/>
    </location>
</feature>
<dbReference type="GO" id="GO:0004521">
    <property type="term" value="F:RNA endonuclease activity"/>
    <property type="evidence" value="ECO:0007669"/>
    <property type="project" value="InterPro"/>
</dbReference>
<accession>A0A1I5PBC2</accession>
<evidence type="ECO:0000313" key="9">
    <source>
        <dbReference type="Proteomes" id="UP000199306"/>
    </source>
</evidence>
<dbReference type="STRING" id="1079859.SAMN04515674_102389"/>
<dbReference type="GO" id="GO:0016787">
    <property type="term" value="F:hydrolase activity"/>
    <property type="evidence" value="ECO:0007669"/>
    <property type="project" value="UniProtKB-KW"/>
</dbReference>
<proteinExistence type="inferred from homology"/>
<keyword evidence="3" id="KW-0255">Endonuclease</keyword>
<protein>
    <submittedName>
        <fullName evidence="8">TIGR00255 family protein</fullName>
    </submittedName>
</protein>
<dbReference type="NCBIfam" id="TIGR00255">
    <property type="entry name" value="YicC/YloC family endoribonuclease"/>
    <property type="match status" value="1"/>
</dbReference>
<dbReference type="Pfam" id="PF08340">
    <property type="entry name" value="YicC-like_C"/>
    <property type="match status" value="1"/>
</dbReference>
<comment type="cofactor">
    <cofactor evidence="1">
        <name>a divalent metal cation</name>
        <dbReference type="ChEBI" id="CHEBI:60240"/>
    </cofactor>
</comment>